<evidence type="ECO:0000313" key="1">
    <source>
        <dbReference type="Proteomes" id="UP000095282"/>
    </source>
</evidence>
<proteinExistence type="predicted"/>
<name>A0A1I7UED0_9PELO</name>
<organism evidence="1 2">
    <name type="scientific">Caenorhabditis tropicalis</name>
    <dbReference type="NCBI Taxonomy" id="1561998"/>
    <lineage>
        <taxon>Eukaryota</taxon>
        <taxon>Metazoa</taxon>
        <taxon>Ecdysozoa</taxon>
        <taxon>Nematoda</taxon>
        <taxon>Chromadorea</taxon>
        <taxon>Rhabditida</taxon>
        <taxon>Rhabditina</taxon>
        <taxon>Rhabditomorpha</taxon>
        <taxon>Rhabditoidea</taxon>
        <taxon>Rhabditidae</taxon>
        <taxon>Peloderinae</taxon>
        <taxon>Caenorhabditis</taxon>
    </lineage>
</organism>
<sequence>MLPISIPITVSSSQMTLPIPTVSISAPVAVTGSQTPSLTSQTLANAWKLGISHSPASKFLLPTTHGIMKMVQKL</sequence>
<dbReference type="Proteomes" id="UP000095282">
    <property type="component" value="Unplaced"/>
</dbReference>
<dbReference type="AlphaFoldDB" id="A0A1I7UED0"/>
<evidence type="ECO:0000313" key="2">
    <source>
        <dbReference type="WBParaSite" id="Csp11.Scaffold629.g8472.t1"/>
    </source>
</evidence>
<keyword evidence="1" id="KW-1185">Reference proteome</keyword>
<accession>A0A1I7UED0</accession>
<dbReference type="WBParaSite" id="Csp11.Scaffold629.g8472.t1">
    <property type="protein sequence ID" value="Csp11.Scaffold629.g8472.t1"/>
    <property type="gene ID" value="Csp11.Scaffold629.g8472"/>
</dbReference>
<reference evidence="2" key="1">
    <citation type="submission" date="2016-11" db="UniProtKB">
        <authorList>
            <consortium name="WormBaseParasite"/>
        </authorList>
    </citation>
    <scope>IDENTIFICATION</scope>
</reference>
<protein>
    <submittedName>
        <fullName evidence="2">Uncharacterized protein</fullName>
    </submittedName>
</protein>